<dbReference type="Pfam" id="PF00313">
    <property type="entry name" value="CSD"/>
    <property type="match status" value="2"/>
</dbReference>
<dbReference type="SMART" id="SM00357">
    <property type="entry name" value="CSP"/>
    <property type="match status" value="2"/>
</dbReference>
<dbReference type="PRINTS" id="PR00050">
    <property type="entry name" value="COLDSHOCK"/>
</dbReference>
<gene>
    <name evidence="2" type="ORF">CHU93_03365</name>
</gene>
<keyword evidence="3" id="KW-1185">Reference proteome</keyword>
<dbReference type="GO" id="GO:0003676">
    <property type="term" value="F:nucleic acid binding"/>
    <property type="evidence" value="ECO:0007669"/>
    <property type="project" value="InterPro"/>
</dbReference>
<name>A0A255YUZ9_9SPHN</name>
<sequence length="166" mass="18070">MKWFDPVRGYGFMLPGTGEGRDVLVHFSVVRELGRRSLPEGCTVTAVVVERDRGRQARRIIDLDLSTAIGPDPETAAARAADRVNPQAMLAAAGPLEPVSVKWFNRLKGYGFVMRDDGSPDIFIHMETMRRAGFTDPQPGDAVLVRVAPGHKGPLAVFAEMPDKGA</sequence>
<dbReference type="GO" id="GO:0005829">
    <property type="term" value="C:cytosol"/>
    <property type="evidence" value="ECO:0007669"/>
    <property type="project" value="UniProtKB-ARBA"/>
</dbReference>
<dbReference type="OrthoDB" id="9791685at2"/>
<dbReference type="InterPro" id="IPR011129">
    <property type="entry name" value="CSD"/>
</dbReference>
<dbReference type="PROSITE" id="PS51857">
    <property type="entry name" value="CSD_2"/>
    <property type="match status" value="2"/>
</dbReference>
<organism evidence="2 3">
    <name type="scientific">Sandarakinorhabdus cyanobacteriorum</name>
    <dbReference type="NCBI Taxonomy" id="1981098"/>
    <lineage>
        <taxon>Bacteria</taxon>
        <taxon>Pseudomonadati</taxon>
        <taxon>Pseudomonadota</taxon>
        <taxon>Alphaproteobacteria</taxon>
        <taxon>Sphingomonadales</taxon>
        <taxon>Sphingosinicellaceae</taxon>
        <taxon>Sandarakinorhabdus</taxon>
    </lineage>
</organism>
<dbReference type="InterPro" id="IPR050181">
    <property type="entry name" value="Cold_shock_domain"/>
</dbReference>
<dbReference type="EMBL" id="NOXT01000078">
    <property type="protein sequence ID" value="OYQ33057.1"/>
    <property type="molecule type" value="Genomic_DNA"/>
</dbReference>
<dbReference type="Proteomes" id="UP000216991">
    <property type="component" value="Unassembled WGS sequence"/>
</dbReference>
<dbReference type="AlphaFoldDB" id="A0A255YUZ9"/>
<dbReference type="Gene3D" id="2.40.50.140">
    <property type="entry name" value="Nucleic acid-binding proteins"/>
    <property type="match status" value="2"/>
</dbReference>
<dbReference type="CDD" id="cd04458">
    <property type="entry name" value="CSP_CDS"/>
    <property type="match status" value="2"/>
</dbReference>
<evidence type="ECO:0000313" key="2">
    <source>
        <dbReference type="EMBL" id="OYQ33057.1"/>
    </source>
</evidence>
<dbReference type="SUPFAM" id="SSF50249">
    <property type="entry name" value="Nucleic acid-binding proteins"/>
    <property type="match status" value="2"/>
</dbReference>
<dbReference type="InterPro" id="IPR002059">
    <property type="entry name" value="CSP_DNA-bd"/>
</dbReference>
<protein>
    <submittedName>
        <fullName evidence="2">Cold-shock protein</fullName>
    </submittedName>
</protein>
<feature type="domain" description="CSD" evidence="1">
    <location>
        <begin position="96"/>
        <end position="166"/>
    </location>
</feature>
<evidence type="ECO:0000259" key="1">
    <source>
        <dbReference type="PROSITE" id="PS51857"/>
    </source>
</evidence>
<proteinExistence type="predicted"/>
<reference evidence="2 3" key="1">
    <citation type="submission" date="2017-07" db="EMBL/GenBank/DDBJ databases">
        <title>Sandarakinorhabdus cyanobacteriorum sp. nov., a novel bacterium isolated from cyanobacterial aggregates in a eutrophic lake.</title>
        <authorList>
            <person name="Cai H."/>
        </authorList>
    </citation>
    <scope>NUCLEOTIDE SEQUENCE [LARGE SCALE GENOMIC DNA]</scope>
    <source>
        <strain evidence="2 3">TH057</strain>
    </source>
</reference>
<comment type="caution">
    <text evidence="2">The sequence shown here is derived from an EMBL/GenBank/DDBJ whole genome shotgun (WGS) entry which is preliminary data.</text>
</comment>
<feature type="domain" description="CSD" evidence="1">
    <location>
        <begin position="1"/>
        <end position="62"/>
    </location>
</feature>
<dbReference type="PANTHER" id="PTHR11544">
    <property type="entry name" value="COLD SHOCK DOMAIN CONTAINING PROTEINS"/>
    <property type="match status" value="1"/>
</dbReference>
<dbReference type="InterPro" id="IPR012340">
    <property type="entry name" value="NA-bd_OB-fold"/>
</dbReference>
<accession>A0A255YUZ9</accession>
<evidence type="ECO:0000313" key="3">
    <source>
        <dbReference type="Proteomes" id="UP000216991"/>
    </source>
</evidence>